<dbReference type="EMBL" id="OIVN01004002">
    <property type="protein sequence ID" value="SPD14904.1"/>
    <property type="molecule type" value="Genomic_DNA"/>
</dbReference>
<reference evidence="3" key="1">
    <citation type="submission" date="2018-02" db="EMBL/GenBank/DDBJ databases">
        <authorList>
            <person name="Cohen D.B."/>
            <person name="Kent A.D."/>
        </authorList>
    </citation>
    <scope>NUCLEOTIDE SEQUENCE</scope>
</reference>
<sequence length="400" mass="43898">MDGLIEQTKKLGWNQQPVSLEVAPEVVETSKLLLVVEVAVLDNNVFMFSFKHEGDVKQVHGLPLDGQNPVNTKKIGRMLSKEIEADLVESSMGMWKRFIRIRVELDVSRPLLIGFPLDRKPLPPLWIPFKYERLGNFCYGCGVLRHDIKNCPDVEIQLKWKNGVTPKIHGSWLRAESSEVQPRIDLVGLVNSEIDEGVAREGANHPPKAVALATCDNQGWYNEVEGDTKLVESTAACGSRGITEDNVNQIHQLIIGIDEPFSCRGVDSQPESQTIPIPLEPSTVAGVSNFDLDSPNIGPLALGPNSSADPTIVPATCTISSKRKLESTAPMRESSKKARFGHLGCKTIAVPLSPGKNKATPNREKKFLRKSSLKAGARVKTSMPNIEKSSEADQVMQSVN</sequence>
<dbReference type="InterPro" id="IPR040256">
    <property type="entry name" value="At4g02000-like"/>
</dbReference>
<evidence type="ECO:0000256" key="1">
    <source>
        <dbReference type="SAM" id="MobiDB-lite"/>
    </source>
</evidence>
<evidence type="ECO:0000313" key="3">
    <source>
        <dbReference type="EMBL" id="SPD14904.1"/>
    </source>
</evidence>
<dbReference type="InterPro" id="IPR025836">
    <property type="entry name" value="Zn_knuckle_CX2CX4HX4C"/>
</dbReference>
<dbReference type="Pfam" id="PF14392">
    <property type="entry name" value="zf-CCHC_4"/>
    <property type="match status" value="1"/>
</dbReference>
<organism evidence="3">
    <name type="scientific">Fagus sylvatica</name>
    <name type="common">Beechnut</name>
    <dbReference type="NCBI Taxonomy" id="28930"/>
    <lineage>
        <taxon>Eukaryota</taxon>
        <taxon>Viridiplantae</taxon>
        <taxon>Streptophyta</taxon>
        <taxon>Embryophyta</taxon>
        <taxon>Tracheophyta</taxon>
        <taxon>Spermatophyta</taxon>
        <taxon>Magnoliopsida</taxon>
        <taxon>eudicotyledons</taxon>
        <taxon>Gunneridae</taxon>
        <taxon>Pentapetalae</taxon>
        <taxon>rosids</taxon>
        <taxon>fabids</taxon>
        <taxon>Fagales</taxon>
        <taxon>Fagaceae</taxon>
        <taxon>Fagus</taxon>
    </lineage>
</organism>
<protein>
    <recommendedName>
        <fullName evidence="2">Zinc knuckle CX2CX4HX4C domain-containing protein</fullName>
    </recommendedName>
</protein>
<evidence type="ECO:0000259" key="2">
    <source>
        <dbReference type="Pfam" id="PF14392"/>
    </source>
</evidence>
<dbReference type="AlphaFoldDB" id="A0A2N9HT69"/>
<dbReference type="PANTHER" id="PTHR31286:SF167">
    <property type="entry name" value="OS09G0268800 PROTEIN"/>
    <property type="match status" value="1"/>
</dbReference>
<name>A0A2N9HT69_FAGSY</name>
<feature type="region of interest" description="Disordered" evidence="1">
    <location>
        <begin position="351"/>
        <end position="400"/>
    </location>
</feature>
<accession>A0A2N9HT69</accession>
<proteinExistence type="predicted"/>
<gene>
    <name evidence="3" type="ORF">FSB_LOCUS42786</name>
</gene>
<dbReference type="PANTHER" id="PTHR31286">
    <property type="entry name" value="GLYCINE-RICH CELL WALL STRUCTURAL PROTEIN 1.8-LIKE"/>
    <property type="match status" value="1"/>
</dbReference>
<feature type="domain" description="Zinc knuckle CX2CX4HX4C" evidence="2">
    <location>
        <begin position="125"/>
        <end position="152"/>
    </location>
</feature>